<dbReference type="PANTHER" id="PTHR39087">
    <property type="entry name" value="UPF0104 MEMBRANE PROTEIN MJ1595"/>
    <property type="match status" value="1"/>
</dbReference>
<evidence type="ECO:0000313" key="7">
    <source>
        <dbReference type="EMBL" id="SDL97301.1"/>
    </source>
</evidence>
<evidence type="ECO:0000256" key="2">
    <source>
        <dbReference type="ARBA" id="ARBA00022475"/>
    </source>
</evidence>
<keyword evidence="2" id="KW-1003">Cell membrane</keyword>
<reference evidence="8" key="1">
    <citation type="submission" date="2016-10" db="EMBL/GenBank/DDBJ databases">
        <authorList>
            <person name="Varghese N."/>
            <person name="Submissions S."/>
        </authorList>
    </citation>
    <scope>NUCLEOTIDE SEQUENCE [LARGE SCALE GENOMIC DNA]</scope>
    <source>
        <strain evidence="8">DSM 20632</strain>
    </source>
</reference>
<sequence length="337" mass="35280">MRDVYWRWLRWLAPLAGLALIAFVFRDELDFLGESWEVLRNASPAPVAAAVACSFASIIAMSAVMLLLINVEGRVATLPRTSAITLASNAWSVSIPGGPALSAWLTFRVQRSWGASAGVCGWFFVLSGAISTVWLVVIGIAAVMFLGAELSISALAVSLALAVVTTAFLYWATRHPAALTRWARHVPPRVRDRLVGVIEEVARIRISGTRFLAAAALSLLNRLFDLAIMYFAVWAVGGSAPTAVAGLNETTVAGVTLAFVMTKLAGSAQVTPGGVGTVEAVAAASLVAGGMTLVDATAAALIYRCVSFVLVAAAGWIVYAAAYAGRGYMLGKPAHAA</sequence>
<dbReference type="RefSeq" id="WP_092150591.1">
    <property type="nucleotide sequence ID" value="NZ_LT629700.1"/>
</dbReference>
<dbReference type="STRING" id="38302.SAMN04488535_1428"/>
<keyword evidence="8" id="KW-1185">Reference proteome</keyword>
<organism evidence="7 8">
    <name type="scientific">Corynebacterium mycetoides</name>
    <dbReference type="NCBI Taxonomy" id="38302"/>
    <lineage>
        <taxon>Bacteria</taxon>
        <taxon>Bacillati</taxon>
        <taxon>Actinomycetota</taxon>
        <taxon>Actinomycetes</taxon>
        <taxon>Mycobacteriales</taxon>
        <taxon>Corynebacteriaceae</taxon>
        <taxon>Corynebacterium</taxon>
    </lineage>
</organism>
<keyword evidence="4 6" id="KW-1133">Transmembrane helix</keyword>
<dbReference type="Pfam" id="PF03706">
    <property type="entry name" value="LPG_synthase_TM"/>
    <property type="match status" value="1"/>
</dbReference>
<evidence type="ECO:0000256" key="4">
    <source>
        <dbReference type="ARBA" id="ARBA00022989"/>
    </source>
</evidence>
<dbReference type="EMBL" id="LT629700">
    <property type="protein sequence ID" value="SDL97301.1"/>
    <property type="molecule type" value="Genomic_DNA"/>
</dbReference>
<evidence type="ECO:0000256" key="5">
    <source>
        <dbReference type="ARBA" id="ARBA00023136"/>
    </source>
</evidence>
<evidence type="ECO:0000256" key="1">
    <source>
        <dbReference type="ARBA" id="ARBA00004651"/>
    </source>
</evidence>
<feature type="transmembrane region" description="Helical" evidence="6">
    <location>
        <begin position="46"/>
        <end position="69"/>
    </location>
</feature>
<feature type="transmembrane region" description="Helical" evidence="6">
    <location>
        <begin position="152"/>
        <end position="172"/>
    </location>
</feature>
<protein>
    <recommendedName>
        <fullName evidence="9">Lysylphosphatidylglycerol synthase TM region</fullName>
    </recommendedName>
</protein>
<dbReference type="PANTHER" id="PTHR39087:SF2">
    <property type="entry name" value="UPF0104 MEMBRANE PROTEIN MJ1595"/>
    <property type="match status" value="1"/>
</dbReference>
<feature type="transmembrane region" description="Helical" evidence="6">
    <location>
        <begin position="6"/>
        <end position="25"/>
    </location>
</feature>
<dbReference type="InterPro" id="IPR022791">
    <property type="entry name" value="L-PG_synthase/AglD"/>
</dbReference>
<evidence type="ECO:0000256" key="3">
    <source>
        <dbReference type="ARBA" id="ARBA00022692"/>
    </source>
</evidence>
<evidence type="ECO:0008006" key="9">
    <source>
        <dbReference type="Google" id="ProtNLM"/>
    </source>
</evidence>
<comment type="subcellular location">
    <subcellularLocation>
        <location evidence="1">Cell membrane</location>
        <topology evidence="1">Multi-pass membrane protein</topology>
    </subcellularLocation>
</comment>
<proteinExistence type="predicted"/>
<dbReference type="Proteomes" id="UP000199350">
    <property type="component" value="Chromosome I"/>
</dbReference>
<accession>A0A1G9PFN4</accession>
<evidence type="ECO:0000313" key="8">
    <source>
        <dbReference type="Proteomes" id="UP000199350"/>
    </source>
</evidence>
<gene>
    <name evidence="7" type="ORF">SAMN04488535_1428</name>
</gene>
<dbReference type="AlphaFoldDB" id="A0A1G9PFN4"/>
<keyword evidence="3 6" id="KW-0812">Transmembrane</keyword>
<keyword evidence="5 6" id="KW-0472">Membrane</keyword>
<name>A0A1G9PFN4_9CORY</name>
<dbReference type="GO" id="GO:0005886">
    <property type="term" value="C:plasma membrane"/>
    <property type="evidence" value="ECO:0007669"/>
    <property type="project" value="UniProtKB-SubCell"/>
</dbReference>
<feature type="transmembrane region" description="Helical" evidence="6">
    <location>
        <begin position="211"/>
        <end position="233"/>
    </location>
</feature>
<dbReference type="OrthoDB" id="4481258at2"/>
<evidence type="ECO:0000256" key="6">
    <source>
        <dbReference type="SAM" id="Phobius"/>
    </source>
</evidence>
<feature type="transmembrane region" description="Helical" evidence="6">
    <location>
        <begin position="119"/>
        <end position="146"/>
    </location>
</feature>
<feature type="transmembrane region" description="Helical" evidence="6">
    <location>
        <begin position="301"/>
        <end position="322"/>
    </location>
</feature>